<dbReference type="Proteomes" id="UP000253208">
    <property type="component" value="Unassembled WGS sequence"/>
</dbReference>
<proteinExistence type="predicted"/>
<organism evidence="2 3">
    <name type="scientific">Blautia obeum</name>
    <dbReference type="NCBI Taxonomy" id="40520"/>
    <lineage>
        <taxon>Bacteria</taxon>
        <taxon>Bacillati</taxon>
        <taxon>Bacillota</taxon>
        <taxon>Clostridia</taxon>
        <taxon>Lachnospirales</taxon>
        <taxon>Lachnospiraceae</taxon>
        <taxon>Blautia</taxon>
    </lineage>
</organism>
<reference evidence="2 3" key="1">
    <citation type="submission" date="2018-02" db="EMBL/GenBank/DDBJ databases">
        <title>Complete genome sequencing of Faecalibacterium prausnitzii strains isolated from the human gut.</title>
        <authorList>
            <person name="Fitzgerald B.C."/>
            <person name="Shkoporov A.N."/>
            <person name="Ross P.R."/>
            <person name="Hill C."/>
        </authorList>
    </citation>
    <scope>NUCLEOTIDE SEQUENCE [LARGE SCALE GENOMIC DNA]</scope>
    <source>
        <strain evidence="2 3">APC942/31-1</strain>
    </source>
</reference>
<feature type="domain" description="DUF3786" evidence="1">
    <location>
        <begin position="36"/>
        <end position="194"/>
    </location>
</feature>
<sequence length="217" mass="25102">MKEERISNYVKLCEEWAQRFLKMDQADLHKRVPELKEENGFLTIIHFGRRYGVSLEDGSIRSLDGQREPDTTEMLNIYTLLGYAKEGAFIMDKWVPFADLRNARPFAPAYQIGETDVFSATFSGHEKELREAFQKLDGRELPQGDVGYEIRAFDCMPMRFFFWERDEEFEAQGNILFDYSATDFNHVESAVSIADSGIKRLAELAGVPLRGKSFQMR</sequence>
<evidence type="ECO:0000259" key="1">
    <source>
        <dbReference type="Pfam" id="PF12654"/>
    </source>
</evidence>
<dbReference type="EMBL" id="PSQG01000001">
    <property type="protein sequence ID" value="RCH46415.1"/>
    <property type="molecule type" value="Genomic_DNA"/>
</dbReference>
<dbReference type="RefSeq" id="WP_015525717.1">
    <property type="nucleotide sequence ID" value="NZ_PSQG01000001.1"/>
</dbReference>
<comment type="caution">
    <text evidence="2">The sequence shown here is derived from an EMBL/GenBank/DDBJ whole genome shotgun (WGS) entry which is preliminary data.</text>
</comment>
<dbReference type="InterPro" id="IPR024264">
    <property type="entry name" value="DUF3786"/>
</dbReference>
<name>A0A367G6Z1_9FIRM</name>
<evidence type="ECO:0000313" key="2">
    <source>
        <dbReference type="EMBL" id="RCH46415.1"/>
    </source>
</evidence>
<dbReference type="Pfam" id="PF12654">
    <property type="entry name" value="DUF3786"/>
    <property type="match status" value="1"/>
</dbReference>
<evidence type="ECO:0000313" key="3">
    <source>
        <dbReference type="Proteomes" id="UP000253208"/>
    </source>
</evidence>
<accession>A0A367G6Z1</accession>
<gene>
    <name evidence="2" type="ORF">C4886_00255</name>
</gene>
<dbReference type="AlphaFoldDB" id="A0A367G6Z1"/>
<protein>
    <submittedName>
        <fullName evidence="2">DUF3786 domain-containing protein</fullName>
    </submittedName>
</protein>